<gene>
    <name evidence="5" type="ORF">GT755_05010</name>
</gene>
<keyword evidence="3" id="KW-0560">Oxidoreductase</keyword>
<keyword evidence="6" id="KW-1185">Reference proteome</keyword>
<dbReference type="InterPro" id="IPR051260">
    <property type="entry name" value="Diverse_substr_monoxygenases"/>
</dbReference>
<dbReference type="PANTHER" id="PTHR30011:SF16">
    <property type="entry name" value="C2H2 FINGER DOMAIN TRANSCRIPTION FACTOR (EUROFUNG)-RELATED"/>
    <property type="match status" value="1"/>
</dbReference>
<keyword evidence="1" id="KW-0285">Flavoprotein</keyword>
<reference evidence="5 6" key="1">
    <citation type="submission" date="2020-01" db="EMBL/GenBank/DDBJ databases">
        <title>Herbidospora sp. NEAU-GS84 nov., a novel actinomycete isolated from soil.</title>
        <authorList>
            <person name="Han L."/>
        </authorList>
    </citation>
    <scope>NUCLEOTIDE SEQUENCE [LARGE SCALE GENOMIC DNA]</scope>
    <source>
        <strain evidence="5 6">NEAU-GS84</strain>
    </source>
</reference>
<name>A0A7C9J0T5_9ACTN</name>
<evidence type="ECO:0000256" key="3">
    <source>
        <dbReference type="ARBA" id="ARBA00023002"/>
    </source>
</evidence>
<proteinExistence type="predicted"/>
<dbReference type="RefSeq" id="WP_161478477.1">
    <property type="nucleotide sequence ID" value="NZ_WXEW01000001.1"/>
</dbReference>
<dbReference type="GO" id="GO:0004497">
    <property type="term" value="F:monooxygenase activity"/>
    <property type="evidence" value="ECO:0007669"/>
    <property type="project" value="UniProtKB-KW"/>
</dbReference>
<keyword evidence="4 5" id="KW-0503">Monooxygenase</keyword>
<keyword evidence="2" id="KW-0288">FMN</keyword>
<evidence type="ECO:0000256" key="1">
    <source>
        <dbReference type="ARBA" id="ARBA00022630"/>
    </source>
</evidence>
<dbReference type="Gene3D" id="3.20.20.30">
    <property type="entry name" value="Luciferase-like domain"/>
    <property type="match status" value="2"/>
</dbReference>
<dbReference type="SUPFAM" id="SSF51679">
    <property type="entry name" value="Bacterial luciferase-like"/>
    <property type="match status" value="1"/>
</dbReference>
<dbReference type="PANTHER" id="PTHR30011">
    <property type="entry name" value="ALKANESULFONATE MONOOXYGENASE-RELATED"/>
    <property type="match status" value="1"/>
</dbReference>
<dbReference type="AlphaFoldDB" id="A0A7C9J0T5"/>
<sequence length="279" mass="29512">MTLHLAAALDGAGWHPAAWRAEGASPDALFTAAYWTYLVQEAERGLLDFVTFEDTIRMRTCPGDEVTGPLDAMLLATATAPLTSRIGLVPAASGAAAAAGLAALDRAGPGRAGWHTSGELRPRLSGRPLVTTLAGPGLPVEVAARAADVVFVTPHDRREAAALAERARRTAPGVTVLADLVVFLDGSGQKERLDDLDGAAFDSDAHVYSGSATGLAHLILDWQAAGVDGFRLRPGVLPHDLRSITRHLVPALRARGAFRSAYPVGDLRERFTRRYARVS</sequence>
<organism evidence="5 6">
    <name type="scientific">Herbidospora solisilvae</name>
    <dbReference type="NCBI Taxonomy" id="2696284"/>
    <lineage>
        <taxon>Bacteria</taxon>
        <taxon>Bacillati</taxon>
        <taxon>Actinomycetota</taxon>
        <taxon>Actinomycetes</taxon>
        <taxon>Streptosporangiales</taxon>
        <taxon>Streptosporangiaceae</taxon>
        <taxon>Herbidospora</taxon>
    </lineage>
</organism>
<accession>A0A7C9J0T5</accession>
<comment type="caution">
    <text evidence="5">The sequence shown here is derived from an EMBL/GenBank/DDBJ whole genome shotgun (WGS) entry which is preliminary data.</text>
</comment>
<dbReference type="EMBL" id="WXEW01000001">
    <property type="protein sequence ID" value="NAS21045.1"/>
    <property type="molecule type" value="Genomic_DNA"/>
</dbReference>
<dbReference type="InterPro" id="IPR036661">
    <property type="entry name" value="Luciferase-like_sf"/>
</dbReference>
<dbReference type="GO" id="GO:0016705">
    <property type="term" value="F:oxidoreductase activity, acting on paired donors, with incorporation or reduction of molecular oxygen"/>
    <property type="evidence" value="ECO:0007669"/>
    <property type="project" value="InterPro"/>
</dbReference>
<evidence type="ECO:0000313" key="5">
    <source>
        <dbReference type="EMBL" id="NAS21045.1"/>
    </source>
</evidence>
<evidence type="ECO:0000313" key="6">
    <source>
        <dbReference type="Proteomes" id="UP000479526"/>
    </source>
</evidence>
<protein>
    <submittedName>
        <fullName evidence="5">FMNH2-dependent monooxygenase</fullName>
    </submittedName>
</protein>
<evidence type="ECO:0000256" key="4">
    <source>
        <dbReference type="ARBA" id="ARBA00023033"/>
    </source>
</evidence>
<dbReference type="Proteomes" id="UP000479526">
    <property type="component" value="Unassembled WGS sequence"/>
</dbReference>
<evidence type="ECO:0000256" key="2">
    <source>
        <dbReference type="ARBA" id="ARBA00022643"/>
    </source>
</evidence>